<organism evidence="1 2">
    <name type="scientific">Mucilaginibacter gossypii</name>
    <dbReference type="NCBI Taxonomy" id="551996"/>
    <lineage>
        <taxon>Bacteria</taxon>
        <taxon>Pseudomonadati</taxon>
        <taxon>Bacteroidota</taxon>
        <taxon>Sphingobacteriia</taxon>
        <taxon>Sphingobacteriales</taxon>
        <taxon>Sphingobacteriaceae</taxon>
        <taxon>Mucilaginibacter</taxon>
    </lineage>
</organism>
<dbReference type="AlphaFoldDB" id="A0A1G8I982"/>
<sequence length="91" mass="10456">MACYFNKQTAMIDQKDTTPAAKDGKYEFLINYSERELTCRVEKEQNKLHVFIDNNINAELELQPDGSLTQASGNSLPESTIEFIKKHIMEQ</sequence>
<evidence type="ECO:0000313" key="1">
    <source>
        <dbReference type="EMBL" id="SDI15535.1"/>
    </source>
</evidence>
<protein>
    <submittedName>
        <fullName evidence="1">Uncharacterized protein</fullName>
    </submittedName>
</protein>
<keyword evidence="2" id="KW-1185">Reference proteome</keyword>
<proteinExistence type="predicted"/>
<name>A0A1G8I982_9SPHI</name>
<accession>A0A1G8I982</accession>
<dbReference type="EMBL" id="FNCG01000016">
    <property type="protein sequence ID" value="SDI15535.1"/>
    <property type="molecule type" value="Genomic_DNA"/>
</dbReference>
<gene>
    <name evidence="1" type="ORF">SAMN05192573_116170</name>
</gene>
<dbReference type="Proteomes" id="UP000199705">
    <property type="component" value="Unassembled WGS sequence"/>
</dbReference>
<reference evidence="2" key="1">
    <citation type="submission" date="2016-10" db="EMBL/GenBank/DDBJ databases">
        <authorList>
            <person name="Varghese N."/>
            <person name="Submissions S."/>
        </authorList>
    </citation>
    <scope>NUCLEOTIDE SEQUENCE [LARGE SCALE GENOMIC DNA]</scope>
    <source>
        <strain evidence="2">Gh-67</strain>
    </source>
</reference>
<evidence type="ECO:0000313" key="2">
    <source>
        <dbReference type="Proteomes" id="UP000199705"/>
    </source>
</evidence>